<dbReference type="STRING" id="399497.BW733_05660"/>
<evidence type="ECO:0000313" key="6">
    <source>
        <dbReference type="EMBL" id="AQP50390.1"/>
    </source>
</evidence>
<dbReference type="GO" id="GO:0016887">
    <property type="term" value="F:ATP hydrolysis activity"/>
    <property type="evidence" value="ECO:0007669"/>
    <property type="project" value="InterPro"/>
</dbReference>
<organism evidence="6 7">
    <name type="scientific">Tessaracoccus flavescens</name>
    <dbReference type="NCBI Taxonomy" id="399497"/>
    <lineage>
        <taxon>Bacteria</taxon>
        <taxon>Bacillati</taxon>
        <taxon>Actinomycetota</taxon>
        <taxon>Actinomycetes</taxon>
        <taxon>Propionibacteriales</taxon>
        <taxon>Propionibacteriaceae</taxon>
        <taxon>Tessaracoccus</taxon>
    </lineage>
</organism>
<comment type="similarity">
    <text evidence="1">Belongs to the ABC transporter superfamily.</text>
</comment>
<dbReference type="RefSeq" id="WP_077348678.1">
    <property type="nucleotide sequence ID" value="NZ_CP019607.1"/>
</dbReference>
<gene>
    <name evidence="6" type="ORF">BW733_05660</name>
</gene>
<dbReference type="InterPro" id="IPR003593">
    <property type="entry name" value="AAA+_ATPase"/>
</dbReference>
<protein>
    <submittedName>
        <fullName evidence="6">ABC transporter</fullName>
    </submittedName>
</protein>
<dbReference type="Proteomes" id="UP000188235">
    <property type="component" value="Chromosome"/>
</dbReference>
<evidence type="ECO:0000256" key="2">
    <source>
        <dbReference type="ARBA" id="ARBA00022448"/>
    </source>
</evidence>
<sequence length="321" mass="34374">MSAVPWNQRASEWAIQATDLTKRYGGRAVLDGLNLNVPRGGVHGLLGPNGSGKTTSIRIMLGLVRANGGSVEILGHPIPKALPRVIGQVGAIVESPKFSPRMSGRHNLNVLADSIGAPHRRVSEVLLEVGLTADAERHFTTYSLGMKQRLAIAATLLKRPEVLIFDEPTNGLDPVGIHDIRATMRGLADAGRTVLVSSHILSEIEQIADSVSIIARGRVVAEGSIADFLSDGAPHVRVRLERALEATDLLRAAGWKVDTDESGLRVSARDRGVPDAAVIAETLGRVGLWPQELTTERRSLEQVFLHLTSGAHLGSSQSGRR</sequence>
<dbReference type="PANTHER" id="PTHR43335">
    <property type="entry name" value="ABC TRANSPORTER, ATP-BINDING PROTEIN"/>
    <property type="match status" value="1"/>
</dbReference>
<dbReference type="PANTHER" id="PTHR43335:SF4">
    <property type="entry name" value="ABC TRANSPORTER, ATP-BINDING PROTEIN"/>
    <property type="match status" value="1"/>
</dbReference>
<proteinExistence type="inferred from homology"/>
<dbReference type="InterPro" id="IPR003439">
    <property type="entry name" value="ABC_transporter-like_ATP-bd"/>
</dbReference>
<keyword evidence="2" id="KW-0813">Transport</keyword>
<dbReference type="GO" id="GO:0005524">
    <property type="term" value="F:ATP binding"/>
    <property type="evidence" value="ECO:0007669"/>
    <property type="project" value="UniProtKB-KW"/>
</dbReference>
<name>A0A1Q2CWB7_9ACTN</name>
<dbReference type="OrthoDB" id="9804819at2"/>
<feature type="domain" description="ABC transporter" evidence="5">
    <location>
        <begin position="15"/>
        <end position="241"/>
    </location>
</feature>
<dbReference type="KEGG" id="tfa:BW733_05660"/>
<keyword evidence="7" id="KW-1185">Reference proteome</keyword>
<dbReference type="SUPFAM" id="SSF52540">
    <property type="entry name" value="P-loop containing nucleoside triphosphate hydrolases"/>
    <property type="match status" value="1"/>
</dbReference>
<dbReference type="Pfam" id="PF00005">
    <property type="entry name" value="ABC_tran"/>
    <property type="match status" value="1"/>
</dbReference>
<evidence type="ECO:0000256" key="4">
    <source>
        <dbReference type="ARBA" id="ARBA00022840"/>
    </source>
</evidence>
<dbReference type="PROSITE" id="PS00211">
    <property type="entry name" value="ABC_TRANSPORTER_1"/>
    <property type="match status" value="1"/>
</dbReference>
<dbReference type="Gene3D" id="3.40.50.300">
    <property type="entry name" value="P-loop containing nucleotide triphosphate hydrolases"/>
    <property type="match status" value="1"/>
</dbReference>
<keyword evidence="3" id="KW-0547">Nucleotide-binding</keyword>
<evidence type="ECO:0000256" key="1">
    <source>
        <dbReference type="ARBA" id="ARBA00005417"/>
    </source>
</evidence>
<dbReference type="PROSITE" id="PS50893">
    <property type="entry name" value="ABC_TRANSPORTER_2"/>
    <property type="match status" value="1"/>
</dbReference>
<reference evidence="6 7" key="1">
    <citation type="journal article" date="2008" name="Int. J. Syst. Evol. Microbiol.">
        <title>Tessaracoccus flavescens sp. nov., isolated from marine sediment.</title>
        <authorList>
            <person name="Lee D.W."/>
            <person name="Lee S.D."/>
        </authorList>
    </citation>
    <scope>NUCLEOTIDE SEQUENCE [LARGE SCALE GENOMIC DNA]</scope>
    <source>
        <strain evidence="6 7">SST-39T</strain>
    </source>
</reference>
<dbReference type="InterPro" id="IPR027417">
    <property type="entry name" value="P-loop_NTPase"/>
</dbReference>
<accession>A0A1Q2CWB7</accession>
<evidence type="ECO:0000259" key="5">
    <source>
        <dbReference type="PROSITE" id="PS50893"/>
    </source>
</evidence>
<dbReference type="AlphaFoldDB" id="A0A1Q2CWB7"/>
<dbReference type="SMART" id="SM00382">
    <property type="entry name" value="AAA"/>
    <property type="match status" value="1"/>
</dbReference>
<evidence type="ECO:0000256" key="3">
    <source>
        <dbReference type="ARBA" id="ARBA00022741"/>
    </source>
</evidence>
<keyword evidence="4" id="KW-0067">ATP-binding</keyword>
<dbReference type="EMBL" id="CP019607">
    <property type="protein sequence ID" value="AQP50390.1"/>
    <property type="molecule type" value="Genomic_DNA"/>
</dbReference>
<evidence type="ECO:0000313" key="7">
    <source>
        <dbReference type="Proteomes" id="UP000188235"/>
    </source>
</evidence>
<dbReference type="InterPro" id="IPR017871">
    <property type="entry name" value="ABC_transporter-like_CS"/>
</dbReference>